<keyword evidence="2" id="KW-1185">Reference proteome</keyword>
<protein>
    <submittedName>
        <fullName evidence="1">Immunity 49 family protein</fullName>
    </submittedName>
</protein>
<evidence type="ECO:0000313" key="2">
    <source>
        <dbReference type="Proteomes" id="UP001523219"/>
    </source>
</evidence>
<comment type="caution">
    <text evidence="1">The sequence shown here is derived from an EMBL/GenBank/DDBJ whole genome shotgun (WGS) entry which is preliminary data.</text>
</comment>
<proteinExistence type="predicted"/>
<reference evidence="1 2" key="1">
    <citation type="submission" date="2022-05" db="EMBL/GenBank/DDBJ databases">
        <title>Streptomyces sp. nov. RY43-2 isolated from soil of a peat swamp forest.</title>
        <authorList>
            <person name="Kanchanasin P."/>
            <person name="Tanasupawat S."/>
            <person name="Phongsopitanun W."/>
        </authorList>
    </citation>
    <scope>NUCLEOTIDE SEQUENCE [LARGE SCALE GENOMIC DNA]</scope>
    <source>
        <strain evidence="1 2">RY43-2</strain>
    </source>
</reference>
<accession>A0ABT0Z865</accession>
<dbReference type="EMBL" id="JAMWMR010000002">
    <property type="protein sequence ID" value="MCN9239963.1"/>
    <property type="molecule type" value="Genomic_DNA"/>
</dbReference>
<organism evidence="1 2">
    <name type="scientific">Streptomyces macrolidinus</name>
    <dbReference type="NCBI Taxonomy" id="2952607"/>
    <lineage>
        <taxon>Bacteria</taxon>
        <taxon>Bacillati</taxon>
        <taxon>Actinomycetota</taxon>
        <taxon>Actinomycetes</taxon>
        <taxon>Kitasatosporales</taxon>
        <taxon>Streptomycetaceae</taxon>
        <taxon>Streptomyces</taxon>
    </lineage>
</organism>
<dbReference type="InterPro" id="IPR029074">
    <property type="entry name" value="Imm49"/>
</dbReference>
<sequence length="561" mass="61186">MKPMDTPDPGLPMLTAEQALHLRALAAPYAQDGHDHPLTNLAHMCRNVPEERWPDLVAEHFARLRQAGNGDESAEELLQGVHARLLPVDSFTPELAEAMRYVRVVADGLVFAFALDQPTTVRILTDNDVERAGLENLGEAAYANLMRVPVVHEEVPIEGRARLHSLYGDSPFVSSKALYLSEAVRQATGEPLPDAGALVAVPNRHLLVYHPITDGTVVDAVNDLGSCALGAYEDGPGSLSPRVYWWYRGSLTSLTVIDDEARTFSVQPPPHLLGLMKGLVRLDGAGRLATSSAEKSPEASELARDTAQLIAGLAEAPAGWGEAFASALTLAHVHCAADPEAADADTWGAWAAALQLGCALFTGGQSQECYVDEDRVSHLPATSAAPPADARAWLDALYLAIVCRQRDRISRLCEVPLATLRQDDSVDEYVLHWIDTLRTYFSERSMDDVVEKLIATMDTSMPDAVTHAPKDFVNRIDYQPVALFHRLIARDHDAFDEALSEALTEHGGYWGESRAPRAQVALGPLAMASLAYDFGFPIGEKHPYMPMYLLNRERIEVIPSA</sequence>
<evidence type="ECO:0000313" key="1">
    <source>
        <dbReference type="EMBL" id="MCN9239963.1"/>
    </source>
</evidence>
<gene>
    <name evidence="1" type="ORF">NGF19_04025</name>
</gene>
<dbReference type="Pfam" id="PF15575">
    <property type="entry name" value="Imm49"/>
    <property type="match status" value="1"/>
</dbReference>
<dbReference type="Proteomes" id="UP001523219">
    <property type="component" value="Unassembled WGS sequence"/>
</dbReference>
<name>A0ABT0Z865_9ACTN</name>
<dbReference type="RefSeq" id="WP_252422179.1">
    <property type="nucleotide sequence ID" value="NZ_JAMWMR010000002.1"/>
</dbReference>